<proteinExistence type="predicted"/>
<accession>A0A7X0DFY7</accession>
<comment type="caution">
    <text evidence="1">The sequence shown here is derived from an EMBL/GenBank/DDBJ whole genome shotgun (WGS) entry which is preliminary data.</text>
</comment>
<dbReference type="EMBL" id="JACHEJ010000049">
    <property type="protein sequence ID" value="MBB6182616.1"/>
    <property type="molecule type" value="Genomic_DNA"/>
</dbReference>
<dbReference type="Proteomes" id="UP000535501">
    <property type="component" value="Unassembled WGS sequence"/>
</dbReference>
<keyword evidence="2" id="KW-1185">Reference proteome</keyword>
<name>A0A7X0DFY7_9HYPH</name>
<organism evidence="1 2">
    <name type="scientific">Pseudorhizobium flavum</name>
    <dbReference type="NCBI Taxonomy" id="1335061"/>
    <lineage>
        <taxon>Bacteria</taxon>
        <taxon>Pseudomonadati</taxon>
        <taxon>Pseudomonadota</taxon>
        <taxon>Alphaproteobacteria</taxon>
        <taxon>Hyphomicrobiales</taxon>
        <taxon>Rhizobiaceae</taxon>
        <taxon>Rhizobium/Agrobacterium group</taxon>
        <taxon>Pseudorhizobium</taxon>
    </lineage>
</organism>
<evidence type="ECO:0000313" key="1">
    <source>
        <dbReference type="EMBL" id="MBB6182616.1"/>
    </source>
</evidence>
<protein>
    <submittedName>
        <fullName evidence="1">Uncharacterized protein</fullName>
    </submittedName>
</protein>
<sequence length="77" mass="8488">MKHAGFAMRLKKAWCKALTAGGGSLLEVNEMRREPMRQTKHARLSAEPGSLLLESRPDPLCQVFLISFHPEPSSVAA</sequence>
<evidence type="ECO:0000313" key="2">
    <source>
        <dbReference type="Proteomes" id="UP000535501"/>
    </source>
</evidence>
<gene>
    <name evidence="1" type="ORF">HNQ75_004611</name>
</gene>
<reference evidence="1 2" key="1">
    <citation type="submission" date="2020-08" db="EMBL/GenBank/DDBJ databases">
        <title>Genomic Encyclopedia of Type Strains, Phase IV (KMG-IV): sequencing the most valuable type-strain genomes for metagenomic binning, comparative biology and taxonomic classification.</title>
        <authorList>
            <person name="Goeker M."/>
        </authorList>
    </citation>
    <scope>NUCLEOTIDE SEQUENCE [LARGE SCALE GENOMIC DNA]</scope>
    <source>
        <strain evidence="1 2">DSM 102134</strain>
    </source>
</reference>
<dbReference type="AlphaFoldDB" id="A0A7X0DFY7"/>
<dbReference type="RefSeq" id="WP_139346112.1">
    <property type="nucleotide sequence ID" value="NZ_JACHEJ010000049.1"/>
</dbReference>